<accession>A0AAQ1UH21</accession>
<evidence type="ECO:0008006" key="3">
    <source>
        <dbReference type="Google" id="ProtNLM"/>
    </source>
</evidence>
<sequence length="395" mass="44906">MSCIFMTVTLCGQAQTETPQLASKPLESLSNGAGQLFLMTRIEKAKYSKTVSIQEQAQNGPFLYGAAAKYSKEEAITESNLFRLIECDGNFFLYDTKKGKYVGYSKEKYNWLKCYDKANDFCKLTKSGKGLQLYKTYLCYHKTNNYFGLYASPTKEHPAANLYAITRLPSYGITLTEDSPLPTKTNKGEDGAVSLHRTFEPNALNTLILPFDVENYREVFGMQTTVYRLNEDNRQAIEFISMDNGETMKANKPYLIKGESFNSQPFIFPASTKFQYGGEEQTVKVGDITYHATYENQEFKEAADLYVVANNKIYSCKNRTIKIKPYRWYFTSEKAATAKEFLLNIGTGIQNMEYRETKKNTSAIYNLQGMKVADADTRNSLPHGIYICNGKKFVQ</sequence>
<dbReference type="Proteomes" id="UP000255283">
    <property type="component" value="Unassembled WGS sequence"/>
</dbReference>
<name>A0AAQ1UH21_9BACT</name>
<evidence type="ECO:0000313" key="2">
    <source>
        <dbReference type="Proteomes" id="UP000255283"/>
    </source>
</evidence>
<dbReference type="EMBL" id="UGTJ01000001">
    <property type="protein sequence ID" value="SUB79564.1"/>
    <property type="molecule type" value="Genomic_DNA"/>
</dbReference>
<protein>
    <recommendedName>
        <fullName evidence="3">WG repeat-containing protein</fullName>
    </recommendedName>
</protein>
<comment type="caution">
    <text evidence="1">The sequence shown here is derived from an EMBL/GenBank/DDBJ whole genome shotgun (WGS) entry which is preliminary data.</text>
</comment>
<reference evidence="1 2" key="1">
    <citation type="submission" date="2018-06" db="EMBL/GenBank/DDBJ databases">
        <authorList>
            <consortium name="Pathogen Informatics"/>
            <person name="Doyle S."/>
        </authorList>
    </citation>
    <scope>NUCLEOTIDE SEQUENCE [LARGE SCALE GENOMIC DNA]</scope>
    <source>
        <strain evidence="1 2">NCTC13063</strain>
    </source>
</reference>
<evidence type="ECO:0000313" key="1">
    <source>
        <dbReference type="EMBL" id="SUB79564.1"/>
    </source>
</evidence>
<proteinExistence type="predicted"/>
<gene>
    <name evidence="1" type="ORF">NCTC13063_00831</name>
</gene>
<organism evidence="1 2">
    <name type="scientific">Segatella buccae</name>
    <dbReference type="NCBI Taxonomy" id="28126"/>
    <lineage>
        <taxon>Bacteria</taxon>
        <taxon>Pseudomonadati</taxon>
        <taxon>Bacteroidota</taxon>
        <taxon>Bacteroidia</taxon>
        <taxon>Bacteroidales</taxon>
        <taxon>Prevotellaceae</taxon>
        <taxon>Segatella</taxon>
    </lineage>
</organism>
<dbReference type="AlphaFoldDB" id="A0AAQ1UH21"/>